<feature type="transmembrane region" description="Helical" evidence="6">
    <location>
        <begin position="338"/>
        <end position="356"/>
    </location>
</feature>
<keyword evidence="3 6" id="KW-0812">Transmembrane</keyword>
<accession>A0A5C6FH30</accession>
<evidence type="ECO:0000313" key="8">
    <source>
        <dbReference type="Proteomes" id="UP000318288"/>
    </source>
</evidence>
<evidence type="ECO:0000256" key="4">
    <source>
        <dbReference type="ARBA" id="ARBA00022989"/>
    </source>
</evidence>
<feature type="transmembrane region" description="Helical" evidence="6">
    <location>
        <begin position="189"/>
        <end position="208"/>
    </location>
</feature>
<keyword evidence="8" id="KW-1185">Reference proteome</keyword>
<keyword evidence="2" id="KW-1003">Cell membrane</keyword>
<feature type="transmembrane region" description="Helical" evidence="6">
    <location>
        <begin position="163"/>
        <end position="183"/>
    </location>
</feature>
<dbReference type="AlphaFoldDB" id="A0A5C6FH30"/>
<feature type="transmembrane region" description="Helical" evidence="6">
    <location>
        <begin position="26"/>
        <end position="48"/>
    </location>
</feature>
<comment type="caution">
    <text evidence="7">The sequence shown here is derived from an EMBL/GenBank/DDBJ whole genome shotgun (WGS) entry which is preliminary data.</text>
</comment>
<evidence type="ECO:0000256" key="2">
    <source>
        <dbReference type="ARBA" id="ARBA00022475"/>
    </source>
</evidence>
<dbReference type="InterPro" id="IPR002797">
    <property type="entry name" value="Polysacc_synth"/>
</dbReference>
<dbReference type="InterPro" id="IPR050833">
    <property type="entry name" value="Poly_Biosynth_Transport"/>
</dbReference>
<feature type="transmembrane region" description="Helical" evidence="6">
    <location>
        <begin position="220"/>
        <end position="241"/>
    </location>
</feature>
<feature type="transmembrane region" description="Helical" evidence="6">
    <location>
        <begin position="261"/>
        <end position="283"/>
    </location>
</feature>
<comment type="subcellular location">
    <subcellularLocation>
        <location evidence="1">Cell membrane</location>
        <topology evidence="1">Multi-pass membrane protein</topology>
    </subcellularLocation>
</comment>
<feature type="transmembrane region" description="Helical" evidence="6">
    <location>
        <begin position="402"/>
        <end position="423"/>
    </location>
</feature>
<name>A0A5C6FH30_9BACT</name>
<feature type="transmembrane region" description="Helical" evidence="6">
    <location>
        <begin position="377"/>
        <end position="396"/>
    </location>
</feature>
<dbReference type="Pfam" id="PF01943">
    <property type="entry name" value="Polysacc_synt"/>
    <property type="match status" value="1"/>
</dbReference>
<evidence type="ECO:0000256" key="5">
    <source>
        <dbReference type="ARBA" id="ARBA00023136"/>
    </source>
</evidence>
<gene>
    <name evidence="7" type="ORF">Poly51_04450</name>
</gene>
<reference evidence="7 8" key="1">
    <citation type="submission" date="2019-02" db="EMBL/GenBank/DDBJ databases">
        <title>Deep-cultivation of Planctomycetes and their phenomic and genomic characterization uncovers novel biology.</title>
        <authorList>
            <person name="Wiegand S."/>
            <person name="Jogler M."/>
            <person name="Boedeker C."/>
            <person name="Pinto D."/>
            <person name="Vollmers J."/>
            <person name="Rivas-Marin E."/>
            <person name="Kohn T."/>
            <person name="Peeters S.H."/>
            <person name="Heuer A."/>
            <person name="Rast P."/>
            <person name="Oberbeckmann S."/>
            <person name="Bunk B."/>
            <person name="Jeske O."/>
            <person name="Meyerdierks A."/>
            <person name="Storesund J.E."/>
            <person name="Kallscheuer N."/>
            <person name="Luecker S."/>
            <person name="Lage O.M."/>
            <person name="Pohl T."/>
            <person name="Merkel B.J."/>
            <person name="Hornburger P."/>
            <person name="Mueller R.-W."/>
            <person name="Bruemmer F."/>
            <person name="Labrenz M."/>
            <person name="Spormann A.M."/>
            <person name="Op Den Camp H."/>
            <person name="Overmann J."/>
            <person name="Amann R."/>
            <person name="Jetten M.S.M."/>
            <person name="Mascher T."/>
            <person name="Medema M.H."/>
            <person name="Devos D.P."/>
            <person name="Kaster A.-K."/>
            <person name="Ovreas L."/>
            <person name="Rohde M."/>
            <person name="Galperin M.Y."/>
            <person name="Jogler C."/>
        </authorList>
    </citation>
    <scope>NUCLEOTIDE SEQUENCE [LARGE SCALE GENOMIC DNA]</scope>
    <source>
        <strain evidence="7 8">Poly51</strain>
    </source>
</reference>
<dbReference type="PANTHER" id="PTHR30250:SF11">
    <property type="entry name" value="O-ANTIGEN TRANSPORTER-RELATED"/>
    <property type="match status" value="1"/>
</dbReference>
<sequence>MNQTVRQRVIGFATRRTRGSREHAQASAVLAVGYVAQLVFQMGYFLVLTRMLGVERFGQFATALAAINLVSPFAGIGYAEVALVRISSNRDETGLWATNSVAATVFLGIPLSIALALACYLFNSPHWIDWYLMLGLALGELTLVRGCNVLARVHQARREITRTSMINVAIAAVKAVVAFGLLIAGQHSLLLLIIFLNMSLLPLLVYLFHSMTRFAPYHGMSWSALNANMGLAFSFTSGVFSKAVYTDLDKLFLARWTAPEIVGMYAAGYKMLSLAFLPIRSILEATFPRQVERAAISGRSCATFSLGLLAANVGLASIMSVAIYVMAPWAPLILGRDFTDSVAILRIGCILPMLQASHYSMGNYLTAIGRQTVRSTTQMTIVAAYVVIAFLLIPTYSWHGAIWTSLACEGLLVVLFAIACMTFKKK</sequence>
<protein>
    <submittedName>
        <fullName evidence="7">Polysaccharide biosynthesis protein</fullName>
    </submittedName>
</protein>
<feature type="transmembrane region" description="Helical" evidence="6">
    <location>
        <begin position="95"/>
        <end position="118"/>
    </location>
</feature>
<dbReference type="PANTHER" id="PTHR30250">
    <property type="entry name" value="PST FAMILY PREDICTED COLANIC ACID TRANSPORTER"/>
    <property type="match status" value="1"/>
</dbReference>
<keyword evidence="4 6" id="KW-1133">Transmembrane helix</keyword>
<organism evidence="7 8">
    <name type="scientific">Rubripirellula tenax</name>
    <dbReference type="NCBI Taxonomy" id="2528015"/>
    <lineage>
        <taxon>Bacteria</taxon>
        <taxon>Pseudomonadati</taxon>
        <taxon>Planctomycetota</taxon>
        <taxon>Planctomycetia</taxon>
        <taxon>Pirellulales</taxon>
        <taxon>Pirellulaceae</taxon>
        <taxon>Rubripirellula</taxon>
    </lineage>
</organism>
<dbReference type="EMBL" id="SJPW01000001">
    <property type="protein sequence ID" value="TWU60170.1"/>
    <property type="molecule type" value="Genomic_DNA"/>
</dbReference>
<dbReference type="Proteomes" id="UP000318288">
    <property type="component" value="Unassembled WGS sequence"/>
</dbReference>
<feature type="transmembrane region" description="Helical" evidence="6">
    <location>
        <begin position="60"/>
        <end position="83"/>
    </location>
</feature>
<dbReference type="RefSeq" id="WP_146453760.1">
    <property type="nucleotide sequence ID" value="NZ_SJPW01000001.1"/>
</dbReference>
<keyword evidence="5 6" id="KW-0472">Membrane</keyword>
<evidence type="ECO:0000256" key="3">
    <source>
        <dbReference type="ARBA" id="ARBA00022692"/>
    </source>
</evidence>
<evidence type="ECO:0000256" key="1">
    <source>
        <dbReference type="ARBA" id="ARBA00004651"/>
    </source>
</evidence>
<evidence type="ECO:0000313" key="7">
    <source>
        <dbReference type="EMBL" id="TWU60170.1"/>
    </source>
</evidence>
<dbReference type="OrthoDB" id="5240734at2"/>
<evidence type="ECO:0000256" key="6">
    <source>
        <dbReference type="SAM" id="Phobius"/>
    </source>
</evidence>
<proteinExistence type="predicted"/>
<feature type="transmembrane region" description="Helical" evidence="6">
    <location>
        <begin position="304"/>
        <end position="326"/>
    </location>
</feature>
<feature type="transmembrane region" description="Helical" evidence="6">
    <location>
        <begin position="130"/>
        <end position="151"/>
    </location>
</feature>
<dbReference type="GO" id="GO:0005886">
    <property type="term" value="C:plasma membrane"/>
    <property type="evidence" value="ECO:0007669"/>
    <property type="project" value="UniProtKB-SubCell"/>
</dbReference>